<accession>A0A5R8NZY1</accession>
<dbReference type="RefSeq" id="WP_138445961.1">
    <property type="nucleotide sequence ID" value="NZ_JARWPX010000279.1"/>
</dbReference>
<dbReference type="InterPro" id="IPR049244">
    <property type="entry name" value="DUF6879"/>
</dbReference>
<name>A0A5R8NZY1_9NOCA</name>
<evidence type="ECO:0000313" key="2">
    <source>
        <dbReference type="EMBL" id="TLF82325.1"/>
    </source>
</evidence>
<dbReference type="Proteomes" id="UP000306378">
    <property type="component" value="Unassembled WGS sequence"/>
</dbReference>
<organism evidence="2 3">
    <name type="scientific">Nocardia cyriacigeorgica</name>
    <dbReference type="NCBI Taxonomy" id="135487"/>
    <lineage>
        <taxon>Bacteria</taxon>
        <taxon>Bacillati</taxon>
        <taxon>Actinomycetota</taxon>
        <taxon>Actinomycetes</taxon>
        <taxon>Mycobacteriales</taxon>
        <taxon>Nocardiaceae</taxon>
        <taxon>Nocardia</taxon>
    </lineage>
</organism>
<evidence type="ECO:0000259" key="1">
    <source>
        <dbReference type="Pfam" id="PF21806"/>
    </source>
</evidence>
<feature type="domain" description="DUF6879" evidence="1">
    <location>
        <begin position="8"/>
        <end position="169"/>
    </location>
</feature>
<comment type="caution">
    <text evidence="2">The sequence shown here is derived from an EMBL/GenBank/DDBJ whole genome shotgun (WGS) entry which is preliminary data.</text>
</comment>
<reference evidence="2 3" key="1">
    <citation type="submission" date="2019-05" db="EMBL/GenBank/DDBJ databases">
        <title>Genomes sequences of two Nocardia cyriacigeorgica environmental isolates, type strains Nocardia asteroides ATCC 19247 and Nocardia cyriacigeorgica DSM 44484.</title>
        <authorList>
            <person name="Vautrin F."/>
            <person name="Bergeron E."/>
            <person name="Dubost A."/>
            <person name="Abrouk D."/>
            <person name="Rodriguez Nava V."/>
            <person name="Pujic P."/>
        </authorList>
    </citation>
    <scope>NUCLEOTIDE SEQUENCE [LARGE SCALE GENOMIC DNA]</scope>
    <source>
        <strain evidence="2 3">EML 446</strain>
    </source>
</reference>
<evidence type="ECO:0000313" key="3">
    <source>
        <dbReference type="Proteomes" id="UP000306378"/>
    </source>
</evidence>
<protein>
    <recommendedName>
        <fullName evidence="1">DUF6879 domain-containing protein</fullName>
    </recommendedName>
</protein>
<proteinExistence type="predicted"/>
<dbReference type="EMBL" id="VBUT01000001">
    <property type="protein sequence ID" value="TLF82325.1"/>
    <property type="molecule type" value="Genomic_DNA"/>
</dbReference>
<sequence>MRLLQGEAFLDLFRQAERSAFHLETKDAYDVAEENPQLERFLDGHDDDDYEWFRPWLDLIRDAAKRGVAVSRVRVVTVPLTDYHRWLLSITPENQDAGEDIRYLARHRAGAVPSDDWWLFDDSVVAYNLVDASGRAIGVGVTDDPHTVDRCRSVRQRLWEIATPYAEFAHATL</sequence>
<gene>
    <name evidence="2" type="ORF">FEK34_00820</name>
</gene>
<dbReference type="AlphaFoldDB" id="A0A5R8NZY1"/>
<dbReference type="Pfam" id="PF21806">
    <property type="entry name" value="DUF6879"/>
    <property type="match status" value="1"/>
</dbReference>